<dbReference type="Proteomes" id="UP000823928">
    <property type="component" value="Unassembled WGS sequence"/>
</dbReference>
<evidence type="ECO:0000313" key="3">
    <source>
        <dbReference type="Proteomes" id="UP000823928"/>
    </source>
</evidence>
<feature type="compositionally biased region" description="Polar residues" evidence="1">
    <location>
        <begin position="19"/>
        <end position="31"/>
    </location>
</feature>
<sequence>MKITSISSYRSSYNNTNSLKQSSNNKHQNVSFGFGEDYGMDPMDDSFHASNPSTLKTLKYLAELVFAAGSELLGSDKKRLREIERLGRELEMKEEFEERKRREELERNRIQDDDSDDY</sequence>
<organism evidence="2 3">
    <name type="scientific">Candidatus Scatousia excrementigallinarum</name>
    <dbReference type="NCBI Taxonomy" id="2840935"/>
    <lineage>
        <taxon>Bacteria</taxon>
        <taxon>Candidatus Scatousia</taxon>
    </lineage>
</organism>
<accession>A0A9D1EYZ3</accession>
<reference evidence="2" key="1">
    <citation type="submission" date="2020-10" db="EMBL/GenBank/DDBJ databases">
        <authorList>
            <person name="Gilroy R."/>
        </authorList>
    </citation>
    <scope>NUCLEOTIDE SEQUENCE</scope>
    <source>
        <strain evidence="2">6276</strain>
    </source>
</reference>
<feature type="region of interest" description="Disordered" evidence="1">
    <location>
        <begin position="1"/>
        <end position="35"/>
    </location>
</feature>
<protein>
    <submittedName>
        <fullName evidence="2">Uncharacterized protein</fullName>
    </submittedName>
</protein>
<name>A0A9D1EYZ3_9BACT</name>
<evidence type="ECO:0000256" key="1">
    <source>
        <dbReference type="SAM" id="MobiDB-lite"/>
    </source>
</evidence>
<dbReference type="EMBL" id="DVIU01000119">
    <property type="protein sequence ID" value="HIS36149.1"/>
    <property type="molecule type" value="Genomic_DNA"/>
</dbReference>
<comment type="caution">
    <text evidence="2">The sequence shown here is derived from an EMBL/GenBank/DDBJ whole genome shotgun (WGS) entry which is preliminary data.</text>
</comment>
<evidence type="ECO:0000313" key="2">
    <source>
        <dbReference type="EMBL" id="HIS36149.1"/>
    </source>
</evidence>
<dbReference type="AlphaFoldDB" id="A0A9D1EYZ3"/>
<feature type="region of interest" description="Disordered" evidence="1">
    <location>
        <begin position="94"/>
        <end position="118"/>
    </location>
</feature>
<feature type="compositionally biased region" description="Basic and acidic residues" evidence="1">
    <location>
        <begin position="94"/>
        <end position="112"/>
    </location>
</feature>
<proteinExistence type="predicted"/>
<feature type="compositionally biased region" description="Low complexity" evidence="1">
    <location>
        <begin position="1"/>
        <end position="18"/>
    </location>
</feature>
<gene>
    <name evidence="2" type="ORF">IAC10_05910</name>
</gene>
<reference evidence="2" key="2">
    <citation type="journal article" date="2021" name="PeerJ">
        <title>Extensive microbial diversity within the chicken gut microbiome revealed by metagenomics and culture.</title>
        <authorList>
            <person name="Gilroy R."/>
            <person name="Ravi A."/>
            <person name="Getino M."/>
            <person name="Pursley I."/>
            <person name="Horton D.L."/>
            <person name="Alikhan N.F."/>
            <person name="Baker D."/>
            <person name="Gharbi K."/>
            <person name="Hall N."/>
            <person name="Watson M."/>
            <person name="Adriaenssens E.M."/>
            <person name="Foster-Nyarko E."/>
            <person name="Jarju S."/>
            <person name="Secka A."/>
            <person name="Antonio M."/>
            <person name="Oren A."/>
            <person name="Chaudhuri R.R."/>
            <person name="La Ragione R."/>
            <person name="Hildebrand F."/>
            <person name="Pallen M.J."/>
        </authorList>
    </citation>
    <scope>NUCLEOTIDE SEQUENCE</scope>
    <source>
        <strain evidence="2">6276</strain>
    </source>
</reference>